<dbReference type="AlphaFoldDB" id="A0A2F0P2S2"/>
<evidence type="ECO:0000313" key="1">
    <source>
        <dbReference type="EMBL" id="OCO78362.1"/>
    </source>
</evidence>
<dbReference type="Proteomes" id="UP000050489">
    <property type="component" value="Unassembled WGS sequence"/>
</dbReference>
<name>A0A2F0P2S2_SERMA</name>
<organism evidence="1 2">
    <name type="scientific">Serratia marcescens</name>
    <dbReference type="NCBI Taxonomy" id="615"/>
    <lineage>
        <taxon>Bacteria</taxon>
        <taxon>Pseudomonadati</taxon>
        <taxon>Pseudomonadota</taxon>
        <taxon>Gammaproteobacteria</taxon>
        <taxon>Enterobacterales</taxon>
        <taxon>Yersiniaceae</taxon>
        <taxon>Serratia</taxon>
    </lineage>
</organism>
<comment type="caution">
    <text evidence="1">The sequence shown here is derived from an EMBL/GenBank/DDBJ whole genome shotgun (WGS) entry which is preliminary data.</text>
</comment>
<sequence>MAHQNKVNYDRGLQDTLTCQTVVNCMGITAISICTIHDWGIRHIMFLLIKMVMSLMYLLHQEQKAGTIPLETTTRTKQLTK</sequence>
<protein>
    <submittedName>
        <fullName evidence="1">Uncharacterized protein</fullName>
    </submittedName>
</protein>
<reference evidence="2" key="1">
    <citation type="submission" date="2016-04" db="EMBL/GenBank/DDBJ databases">
        <authorList>
            <person name="Osei Sekyere J."/>
            <person name="Sivertsen A."/>
            <person name="Pedersen A.T."/>
            <person name="Sundsfjord A."/>
        </authorList>
    </citation>
    <scope>NUCLEOTIDE SEQUENCE [LARGE SCALE GENOMIC DNA]</scope>
    <source>
        <strain evidence="2">945174350</strain>
    </source>
</reference>
<proteinExistence type="predicted"/>
<evidence type="ECO:0000313" key="2">
    <source>
        <dbReference type="Proteomes" id="UP000050489"/>
    </source>
</evidence>
<dbReference type="EMBL" id="LJEX02000175">
    <property type="protein sequence ID" value="OCO78362.1"/>
    <property type="molecule type" value="Genomic_DNA"/>
</dbReference>
<gene>
    <name evidence="1" type="ORF">AN695_0226915</name>
</gene>
<accession>A0A2F0P2S2</accession>